<gene>
    <name evidence="2" type="ORF">CCAM_LOCUS26521</name>
</gene>
<dbReference type="Proteomes" id="UP000595140">
    <property type="component" value="Unassembled WGS sequence"/>
</dbReference>
<evidence type="ECO:0000313" key="2">
    <source>
        <dbReference type="EMBL" id="VFQ84745.1"/>
    </source>
</evidence>
<organism evidence="2 3">
    <name type="scientific">Cuscuta campestris</name>
    <dbReference type="NCBI Taxonomy" id="132261"/>
    <lineage>
        <taxon>Eukaryota</taxon>
        <taxon>Viridiplantae</taxon>
        <taxon>Streptophyta</taxon>
        <taxon>Embryophyta</taxon>
        <taxon>Tracheophyta</taxon>
        <taxon>Spermatophyta</taxon>
        <taxon>Magnoliopsida</taxon>
        <taxon>eudicotyledons</taxon>
        <taxon>Gunneridae</taxon>
        <taxon>Pentapetalae</taxon>
        <taxon>asterids</taxon>
        <taxon>lamiids</taxon>
        <taxon>Solanales</taxon>
        <taxon>Convolvulaceae</taxon>
        <taxon>Cuscuteae</taxon>
        <taxon>Cuscuta</taxon>
        <taxon>Cuscuta subgen. Grammica</taxon>
        <taxon>Cuscuta sect. Cleistogrammica</taxon>
    </lineage>
</organism>
<evidence type="ECO:0000256" key="1">
    <source>
        <dbReference type="SAM" id="MobiDB-lite"/>
    </source>
</evidence>
<evidence type="ECO:0000313" key="3">
    <source>
        <dbReference type="Proteomes" id="UP000595140"/>
    </source>
</evidence>
<accession>A0A484M829</accession>
<reference evidence="2 3" key="1">
    <citation type="submission" date="2018-04" db="EMBL/GenBank/DDBJ databases">
        <authorList>
            <person name="Vogel A."/>
        </authorList>
    </citation>
    <scope>NUCLEOTIDE SEQUENCE [LARGE SCALE GENOMIC DNA]</scope>
</reference>
<dbReference type="EMBL" id="OOIL02002808">
    <property type="protein sequence ID" value="VFQ84745.1"/>
    <property type="molecule type" value="Genomic_DNA"/>
</dbReference>
<keyword evidence="3" id="KW-1185">Reference proteome</keyword>
<name>A0A484M829_9ASTE</name>
<proteinExistence type="predicted"/>
<feature type="compositionally biased region" description="Basic residues" evidence="1">
    <location>
        <begin position="44"/>
        <end position="53"/>
    </location>
</feature>
<protein>
    <submittedName>
        <fullName evidence="2">Uncharacterized protein</fullName>
    </submittedName>
</protein>
<sequence>MRTHVVVESSLSTLKSQRLGNIIKHAKNNSRRVELYHWVIEFKNKKKSKKGHKDKKEQKINAQSQR</sequence>
<feature type="region of interest" description="Disordered" evidence="1">
    <location>
        <begin position="44"/>
        <end position="66"/>
    </location>
</feature>
<dbReference type="AlphaFoldDB" id="A0A484M829"/>